<dbReference type="EMBL" id="EF101928">
    <property type="protein sequence ID" value="ABT16979.1"/>
    <property type="molecule type" value="Genomic_DNA"/>
</dbReference>
<dbReference type="Proteomes" id="UP000202420">
    <property type="component" value="Segment"/>
</dbReference>
<evidence type="ECO:0000313" key="1">
    <source>
        <dbReference type="EMBL" id="ABT16979.1"/>
    </source>
</evidence>
<reference evidence="1 2" key="1">
    <citation type="submission" date="2006-09" db="EMBL/GenBank/DDBJ databases">
        <title>Sequence and annotation of the 288-kb ATCV-1 virus that infects an endosymbiotic Chlorella strain of the heliozoon Acanthocystis turfacea.</title>
        <authorList>
            <person name="Fitzgerald L.A."/>
            <person name="Graves M.V."/>
            <person name="Li X."/>
            <person name="Pfitzner A.J.P."/>
            <person name="Hartigan J."/>
            <person name="Van Etten J.L."/>
        </authorList>
    </citation>
    <scope>NUCLEOTIDE SEQUENCE [LARGE SCALE GENOMIC DNA]</scope>
    <source>
        <strain evidence="1 2">ATCV-1</strain>
    </source>
</reference>
<sequence>MYDRRNCPQKEVRRVRKRGSSCESGQIRTVYQGCHVLWEVFSELCKVCTLGGHSALRHSYRNYKAEYDLSRKTGRALCMYSIRRQPRG</sequence>
<name>A7KAA5_9PHYC</name>
<dbReference type="GeneID" id="5470940"/>
<dbReference type="RefSeq" id="YP_001427326.1">
    <property type="nucleotide sequence ID" value="NC_008724.1"/>
</dbReference>
<organism evidence="1 2">
    <name type="scientific">Chlorovirus heliozoae</name>
    <dbReference type="NCBI Taxonomy" id="322019"/>
    <lineage>
        <taxon>Viruses</taxon>
        <taxon>Varidnaviria</taxon>
        <taxon>Bamfordvirae</taxon>
        <taxon>Nucleocytoviricota</taxon>
        <taxon>Megaviricetes</taxon>
        <taxon>Algavirales</taxon>
        <taxon>Phycodnaviridae</taxon>
        <taxon>Chlorovirus</taxon>
    </lineage>
</organism>
<keyword evidence="2" id="KW-1185">Reference proteome</keyword>
<dbReference type="KEGG" id="vg:5470940"/>
<accession>A7KAA5</accession>
<gene>
    <name evidence="1" type="primary">z845L</name>
    <name evidence="1" type="ORF">ATCV1_z845L</name>
</gene>
<protein>
    <submittedName>
        <fullName evidence="1">Uncharacterized protein z845L</fullName>
    </submittedName>
</protein>
<proteinExistence type="predicted"/>
<evidence type="ECO:0000313" key="2">
    <source>
        <dbReference type="Proteomes" id="UP000202420"/>
    </source>
</evidence>